<dbReference type="EMBL" id="BOOI01000001">
    <property type="protein sequence ID" value="GIH81700.1"/>
    <property type="molecule type" value="Genomic_DNA"/>
</dbReference>
<reference evidence="1" key="1">
    <citation type="submission" date="2021-01" db="EMBL/GenBank/DDBJ databases">
        <title>Whole genome shotgun sequence of Planobispora rosea NBRC 15558.</title>
        <authorList>
            <person name="Komaki H."/>
            <person name="Tamura T."/>
        </authorList>
    </citation>
    <scope>NUCLEOTIDE SEQUENCE</scope>
    <source>
        <strain evidence="1">NBRC 15558</strain>
    </source>
</reference>
<dbReference type="AlphaFoldDB" id="A0A8J3RW05"/>
<accession>A0A8J3RW05</accession>
<sequence>MRKGGRVTVRQIHFQSSATAGGNSLVDVCIEEPKKPDQCGQPNSDASFMRESKDARVVVNLYDAGSQGATSWRVADFTTELSEVTWLN</sequence>
<gene>
    <name evidence="1" type="ORF">Pro02_01080</name>
</gene>
<protein>
    <submittedName>
        <fullName evidence="1">Uncharacterized protein</fullName>
    </submittedName>
</protein>
<comment type="caution">
    <text evidence="1">The sequence shown here is derived from an EMBL/GenBank/DDBJ whole genome shotgun (WGS) entry which is preliminary data.</text>
</comment>
<name>A0A8J3RW05_PLARO</name>
<proteinExistence type="predicted"/>
<keyword evidence="2" id="KW-1185">Reference proteome</keyword>
<evidence type="ECO:0000313" key="1">
    <source>
        <dbReference type="EMBL" id="GIH81700.1"/>
    </source>
</evidence>
<organism evidence="1 2">
    <name type="scientific">Planobispora rosea</name>
    <dbReference type="NCBI Taxonomy" id="35762"/>
    <lineage>
        <taxon>Bacteria</taxon>
        <taxon>Bacillati</taxon>
        <taxon>Actinomycetota</taxon>
        <taxon>Actinomycetes</taxon>
        <taxon>Streptosporangiales</taxon>
        <taxon>Streptosporangiaceae</taxon>
        <taxon>Planobispora</taxon>
    </lineage>
</organism>
<evidence type="ECO:0000313" key="2">
    <source>
        <dbReference type="Proteomes" id="UP000655044"/>
    </source>
</evidence>
<dbReference type="Proteomes" id="UP000655044">
    <property type="component" value="Unassembled WGS sequence"/>
</dbReference>